<evidence type="ECO:0000256" key="2">
    <source>
        <dbReference type="SAM" id="MobiDB-lite"/>
    </source>
</evidence>
<keyword evidence="4" id="KW-1185">Reference proteome</keyword>
<evidence type="ECO:0000313" key="4">
    <source>
        <dbReference type="Proteomes" id="UP001497383"/>
    </source>
</evidence>
<accession>A0ABP0ZRM1</accession>
<protein>
    <recommendedName>
        <fullName evidence="5">Nuclear segregation protein BFR1</fullName>
    </recommendedName>
</protein>
<sequence>MSDLNGPEPSSNSRPASQRKLIKRPDDKAMKDGIELLKQEIKKLDLQSNEVSAQIAKHQIEQSVMDERNKLTAELRSLQSKQSGSKNERHALNEQIKSIDAQMKKKIQEIQQQTSKNSFKSVAEVDERINSLDKAIDAGNLKLADERRFVKEMSSLRKLRKDFGSIEQTQASIDQDKEKIAELKKKVAATHNKELNAQYESIQKKLDEINESNKNIISKRDVLYDKRTELKKEKDAKYNEIRKLRAEFDEKFANFKKQLTAEREKREEEEKAQRLEEKQAKLKKRAEAELAEASIPAFTDEINSIHTCLNYFDPSYVKPAKDEKTNSLNGKSVPSSTKNAARVIEFPEDLVVVKKEQEDFFTGSKKKGKGGKKQQQKAKNFSVASDIVVALSDLAIPFPLKQEDVPETIKTLKETLEALQEKQAEQTKVNIERAQAKIAKFETEEDEDEDEEEEEAGAGAGAVNGNKEAEEDQE</sequence>
<organism evidence="3 4">
    <name type="scientific">Lodderomyces beijingensis</name>
    <dbReference type="NCBI Taxonomy" id="1775926"/>
    <lineage>
        <taxon>Eukaryota</taxon>
        <taxon>Fungi</taxon>
        <taxon>Dikarya</taxon>
        <taxon>Ascomycota</taxon>
        <taxon>Saccharomycotina</taxon>
        <taxon>Pichiomycetes</taxon>
        <taxon>Debaryomycetaceae</taxon>
        <taxon>Candida/Lodderomyces clade</taxon>
        <taxon>Lodderomyces</taxon>
    </lineage>
</organism>
<feature type="compositionally biased region" description="Acidic residues" evidence="2">
    <location>
        <begin position="443"/>
        <end position="456"/>
    </location>
</feature>
<feature type="region of interest" description="Disordered" evidence="2">
    <location>
        <begin position="1"/>
        <end position="29"/>
    </location>
</feature>
<dbReference type="PANTHER" id="PTHR31027:SF2">
    <property type="entry name" value="LEBERCILIN DOMAIN-CONTAINING PROTEIN"/>
    <property type="match status" value="1"/>
</dbReference>
<feature type="coiled-coil region" evidence="1">
    <location>
        <begin position="166"/>
        <end position="292"/>
    </location>
</feature>
<evidence type="ECO:0000313" key="3">
    <source>
        <dbReference type="EMBL" id="CAK9441163.1"/>
    </source>
</evidence>
<evidence type="ECO:0008006" key="5">
    <source>
        <dbReference type="Google" id="ProtNLM"/>
    </source>
</evidence>
<proteinExistence type="predicted"/>
<dbReference type="EMBL" id="OZ022410">
    <property type="protein sequence ID" value="CAK9441163.1"/>
    <property type="molecule type" value="Genomic_DNA"/>
</dbReference>
<dbReference type="InterPro" id="IPR039604">
    <property type="entry name" value="Bfr1"/>
</dbReference>
<dbReference type="PANTHER" id="PTHR31027">
    <property type="entry name" value="NUCLEAR SEGREGATION PROTEIN BFR1"/>
    <property type="match status" value="1"/>
</dbReference>
<dbReference type="RefSeq" id="XP_066831970.1">
    <property type="nucleotide sequence ID" value="XM_066975320.1"/>
</dbReference>
<keyword evidence="1" id="KW-0175">Coiled coil</keyword>
<evidence type="ECO:0000256" key="1">
    <source>
        <dbReference type="SAM" id="Coils"/>
    </source>
</evidence>
<name>A0ABP0ZRM1_9ASCO</name>
<feature type="region of interest" description="Disordered" evidence="2">
    <location>
        <begin position="439"/>
        <end position="474"/>
    </location>
</feature>
<dbReference type="GeneID" id="92210228"/>
<reference evidence="3 4" key="1">
    <citation type="submission" date="2024-03" db="EMBL/GenBank/DDBJ databases">
        <authorList>
            <person name="Brejova B."/>
        </authorList>
    </citation>
    <scope>NUCLEOTIDE SEQUENCE [LARGE SCALE GENOMIC DNA]</scope>
    <source>
        <strain evidence="3 4">CBS 14171</strain>
    </source>
</reference>
<gene>
    <name evidence="3" type="ORF">LODBEIA_P50320</name>
</gene>
<feature type="region of interest" description="Disordered" evidence="2">
    <location>
        <begin position="71"/>
        <end position="95"/>
    </location>
</feature>
<dbReference type="Proteomes" id="UP001497383">
    <property type="component" value="Chromosome 6"/>
</dbReference>